<evidence type="ECO:0000259" key="2">
    <source>
        <dbReference type="Pfam" id="PF12697"/>
    </source>
</evidence>
<name>A0A420X1P8_9GAMM</name>
<dbReference type="AlphaFoldDB" id="A0A420X1P8"/>
<dbReference type="InterPro" id="IPR050266">
    <property type="entry name" value="AB_hydrolase_sf"/>
</dbReference>
<evidence type="ECO:0000313" key="4">
    <source>
        <dbReference type="Proteomes" id="UP000281975"/>
    </source>
</evidence>
<dbReference type="InterPro" id="IPR029058">
    <property type="entry name" value="AB_hydrolase_fold"/>
</dbReference>
<reference evidence="3 4" key="1">
    <citation type="submission" date="2018-10" db="EMBL/GenBank/DDBJ databases">
        <title>Genomic Encyclopedia of Type Strains, Phase IV (KMG-IV): sequencing the most valuable type-strain genomes for metagenomic binning, comparative biology and taxonomic classification.</title>
        <authorList>
            <person name="Goeker M."/>
        </authorList>
    </citation>
    <scope>NUCLEOTIDE SEQUENCE [LARGE SCALE GENOMIC DNA]</scope>
    <source>
        <strain evidence="3 4">DSM 23229</strain>
    </source>
</reference>
<proteinExistence type="predicted"/>
<protein>
    <submittedName>
        <fullName evidence="3">Pimeloyl-[acyl-carrier protein] methyl ester esterase</fullName>
    </submittedName>
</protein>
<dbReference type="EMBL" id="RBIN01000001">
    <property type="protein sequence ID" value="RKR07680.1"/>
    <property type="molecule type" value="Genomic_DNA"/>
</dbReference>
<sequence length="258" mass="27854">MTDADRTCERLILLPGWALGPDPLAPLARAIERHAPGVVVECARYPALTSRRREVWLEALDAELADHAWLAGWSLGGMLATALAERRGARARGLITLGSNVSFIARPGWSAAMARHTFEDFRTRLASSPGEAFERFAALSARGSRDARSLGRELLGALRRTPSDEAAAGLALLQQLDLRDVPARLQVPQLHLFGEHDMLVPSAARTLIGERLPAAGETRLLADTGHGFPIERVEETAGAIADFITRHASARSVRSAPP</sequence>
<dbReference type="InterPro" id="IPR000073">
    <property type="entry name" value="AB_hydrolase_1"/>
</dbReference>
<dbReference type="Pfam" id="PF12697">
    <property type="entry name" value="Abhydrolase_6"/>
    <property type="match status" value="1"/>
</dbReference>
<gene>
    <name evidence="3" type="ORF">C7446_0496</name>
</gene>
<feature type="domain" description="AB hydrolase-1" evidence="2">
    <location>
        <begin position="11"/>
        <end position="237"/>
    </location>
</feature>
<keyword evidence="1" id="KW-0378">Hydrolase</keyword>
<dbReference type="SUPFAM" id="SSF53474">
    <property type="entry name" value="alpha/beta-Hydrolases"/>
    <property type="match status" value="1"/>
</dbReference>
<organism evidence="3 4">
    <name type="scientific">Kushneria sinocarnis</name>
    <dbReference type="NCBI Taxonomy" id="595502"/>
    <lineage>
        <taxon>Bacteria</taxon>
        <taxon>Pseudomonadati</taxon>
        <taxon>Pseudomonadota</taxon>
        <taxon>Gammaproteobacteria</taxon>
        <taxon>Oceanospirillales</taxon>
        <taxon>Halomonadaceae</taxon>
        <taxon>Kushneria</taxon>
    </lineage>
</organism>
<dbReference type="Proteomes" id="UP000281975">
    <property type="component" value="Unassembled WGS sequence"/>
</dbReference>
<dbReference type="GO" id="GO:0016787">
    <property type="term" value="F:hydrolase activity"/>
    <property type="evidence" value="ECO:0007669"/>
    <property type="project" value="UniProtKB-KW"/>
</dbReference>
<dbReference type="GO" id="GO:0016020">
    <property type="term" value="C:membrane"/>
    <property type="evidence" value="ECO:0007669"/>
    <property type="project" value="TreeGrafter"/>
</dbReference>
<evidence type="ECO:0000256" key="1">
    <source>
        <dbReference type="ARBA" id="ARBA00022801"/>
    </source>
</evidence>
<dbReference type="OrthoDB" id="9780744at2"/>
<comment type="caution">
    <text evidence="3">The sequence shown here is derived from an EMBL/GenBank/DDBJ whole genome shotgun (WGS) entry which is preliminary data.</text>
</comment>
<keyword evidence="4" id="KW-1185">Reference proteome</keyword>
<dbReference type="PANTHER" id="PTHR43798:SF31">
    <property type="entry name" value="AB HYDROLASE SUPERFAMILY PROTEIN YCLE"/>
    <property type="match status" value="1"/>
</dbReference>
<dbReference type="Gene3D" id="3.40.50.1820">
    <property type="entry name" value="alpha/beta hydrolase"/>
    <property type="match status" value="1"/>
</dbReference>
<accession>A0A420X1P8</accession>
<evidence type="ECO:0000313" key="3">
    <source>
        <dbReference type="EMBL" id="RKR07680.1"/>
    </source>
</evidence>
<dbReference type="RefSeq" id="WP_121170928.1">
    <property type="nucleotide sequence ID" value="NZ_RBIN01000001.1"/>
</dbReference>
<dbReference type="PANTHER" id="PTHR43798">
    <property type="entry name" value="MONOACYLGLYCEROL LIPASE"/>
    <property type="match status" value="1"/>
</dbReference>